<dbReference type="InterPro" id="IPR016181">
    <property type="entry name" value="Acyl_CoA_acyltransferase"/>
</dbReference>
<dbReference type="Gene3D" id="3.40.630.30">
    <property type="match status" value="1"/>
</dbReference>
<accession>A0A9P7XZW8</accession>
<reference evidence="2" key="1">
    <citation type="submission" date="2021-06" db="EMBL/GenBank/DDBJ databases">
        <title>Genome Sequence of Mortierella hyaline Strain SCG-10, a Cold-Adapted, Nitrate-Reducing Fungus Isolated from Soil in Minnesota, USA.</title>
        <authorList>
            <person name="Aldossari N."/>
        </authorList>
    </citation>
    <scope>NUCLEOTIDE SEQUENCE</scope>
    <source>
        <strain evidence="2">SCG-10</strain>
    </source>
</reference>
<comment type="caution">
    <text evidence="2">The sequence shown here is derived from an EMBL/GenBank/DDBJ whole genome shotgun (WGS) entry which is preliminary data.</text>
</comment>
<feature type="region of interest" description="Disordered" evidence="1">
    <location>
        <begin position="1"/>
        <end position="21"/>
    </location>
</feature>
<name>A0A9P7XZW8_9FUNG</name>
<dbReference type="AlphaFoldDB" id="A0A9P7XZW8"/>
<proteinExistence type="predicted"/>
<feature type="compositionally biased region" description="Polar residues" evidence="1">
    <location>
        <begin position="1"/>
        <end position="14"/>
    </location>
</feature>
<organism evidence="2 3">
    <name type="scientific">Linnemannia hyalina</name>
    <dbReference type="NCBI Taxonomy" id="64524"/>
    <lineage>
        <taxon>Eukaryota</taxon>
        <taxon>Fungi</taxon>
        <taxon>Fungi incertae sedis</taxon>
        <taxon>Mucoromycota</taxon>
        <taxon>Mortierellomycotina</taxon>
        <taxon>Mortierellomycetes</taxon>
        <taxon>Mortierellales</taxon>
        <taxon>Mortierellaceae</taxon>
        <taxon>Linnemannia</taxon>
    </lineage>
</organism>
<dbReference type="SUPFAM" id="SSF55729">
    <property type="entry name" value="Acyl-CoA N-acyltransferases (Nat)"/>
    <property type="match status" value="1"/>
</dbReference>
<dbReference type="Pfam" id="PF13527">
    <property type="entry name" value="Acetyltransf_9"/>
    <property type="match status" value="1"/>
</dbReference>
<evidence type="ECO:0000256" key="1">
    <source>
        <dbReference type="SAM" id="MobiDB-lite"/>
    </source>
</evidence>
<protein>
    <submittedName>
        <fullName evidence="2">Uncharacterized protein</fullName>
    </submittedName>
</protein>
<sequence length="557" mass="63138">MHRASTNPSSTSKRQVVPRPERIDLGNGLVMRWSTADDKDAVAECLAKSFQFENMGRHVPEGQLPGKNEYVIALTGRLMSGEHPHMSEYDFALVEDNTVLHALKPEQSPRPLVVAVTCLLLASGYFGSVDMDWGMPGAVGTLPAYRSRGLVRRLFLDLIHPAADARGDLMLFIPGIPYFYKQFGYENAVPAKSSRLLKNIATLYPMDKKRPRFVLREATSSDIPYLIHLSQPNHLFSKAELGTRYDQAFWKFVVETLSRKNISAHHDAHHHAAILVDSTTSKDVGISLTCMHDDAWNWKVFTLDLEDQTDDGDSAVTYREAMASVLIQLKEFDRPYYECYSAKINNDMLPLESETTLRTRGEFPALDFTNIGIDLSPAHPVTLLLDARMQLEPARDPYRFYTRIPSLPKFLLKIAPVLETRLKESGVWRDVSVRLQVDFYQRLEGMSGPGLEMVVERGKIVGVMDWRPKTTDQLAREALEQFNRKQAGLKEELKEGELMLQAGFRPLSFTRLVTSSISVDELLKRDTENYVGQGEARLLLDVLFPAMDEFHLDLMWS</sequence>
<dbReference type="OrthoDB" id="2107414at2759"/>
<dbReference type="Proteomes" id="UP000707451">
    <property type="component" value="Unassembled WGS sequence"/>
</dbReference>
<gene>
    <name evidence="2" type="ORF">KI688_009030</name>
</gene>
<keyword evidence="3" id="KW-1185">Reference proteome</keyword>
<evidence type="ECO:0000313" key="3">
    <source>
        <dbReference type="Proteomes" id="UP000707451"/>
    </source>
</evidence>
<evidence type="ECO:0000313" key="2">
    <source>
        <dbReference type="EMBL" id="KAG9069708.1"/>
    </source>
</evidence>
<dbReference type="EMBL" id="JAHRHY010000004">
    <property type="protein sequence ID" value="KAG9069708.1"/>
    <property type="molecule type" value="Genomic_DNA"/>
</dbReference>